<feature type="signal peptide" evidence="3">
    <location>
        <begin position="1"/>
        <end position="18"/>
    </location>
</feature>
<dbReference type="GO" id="GO:0016787">
    <property type="term" value="F:hydrolase activity"/>
    <property type="evidence" value="ECO:0007669"/>
    <property type="project" value="UniProtKB-KW"/>
</dbReference>
<evidence type="ECO:0000256" key="1">
    <source>
        <dbReference type="ARBA" id="ARBA00010515"/>
    </source>
</evidence>
<dbReference type="AlphaFoldDB" id="A0A838Y383"/>
<protein>
    <submittedName>
        <fullName evidence="5">Alpha/beta hydrolase</fullName>
    </submittedName>
</protein>
<keyword evidence="2 5" id="KW-0378">Hydrolase</keyword>
<dbReference type="EMBL" id="JACERN010000031">
    <property type="protein sequence ID" value="MBA4709136.1"/>
    <property type="molecule type" value="Genomic_DNA"/>
</dbReference>
<feature type="domain" description="BD-FAE-like" evidence="4">
    <location>
        <begin position="66"/>
        <end position="175"/>
    </location>
</feature>
<evidence type="ECO:0000256" key="2">
    <source>
        <dbReference type="ARBA" id="ARBA00022801"/>
    </source>
</evidence>
<keyword evidence="6" id="KW-1185">Reference proteome</keyword>
<dbReference type="PROSITE" id="PS01173">
    <property type="entry name" value="LIPASE_GDXG_HIS"/>
    <property type="match status" value="1"/>
</dbReference>
<dbReference type="InterPro" id="IPR049492">
    <property type="entry name" value="BD-FAE-like_dom"/>
</dbReference>
<gene>
    <name evidence="5" type="ORF">H2Z84_12205</name>
</gene>
<dbReference type="PANTHER" id="PTHR48081">
    <property type="entry name" value="AB HYDROLASE SUPERFAMILY PROTEIN C4A8.06C"/>
    <property type="match status" value="1"/>
</dbReference>
<comment type="caution">
    <text evidence="5">The sequence shown here is derived from an EMBL/GenBank/DDBJ whole genome shotgun (WGS) entry which is preliminary data.</text>
</comment>
<sequence>MKQGMVLLLLALALPAAGGPLRDWLQQRTASHDALGENEAVSKLALPPGVRRLADLPYGRDARQRLDVYLPATAGHDRPVLVMVHGGAWRLGSKQAANVVDNKLAHWSPAGVVLVSLDYRLLPQAAVEQQADDVASAVAWVQAHAAEWGASKRQLVLMGHSAGAHLVGVLSTDQALRQRHGVQPWLATVLLDSAALDVAAIMRAPHLPLYDKAFGEDAARWAALSPTRLLTAATPPLLAVCSSRRAESCTQAQGLADQGRQLGVTVQVLPQDLSHGQINQQLGLPGDYTRQVERFLQQAGWRWRHRSQYDME</sequence>
<name>A0A838Y383_9NEIS</name>
<dbReference type="RefSeq" id="WP_181836216.1">
    <property type="nucleotide sequence ID" value="NZ_JACERN010000031.1"/>
</dbReference>
<dbReference type="Proteomes" id="UP000545606">
    <property type="component" value="Unassembled WGS sequence"/>
</dbReference>
<dbReference type="PANTHER" id="PTHR48081:SF33">
    <property type="entry name" value="KYNURENINE FORMAMIDASE"/>
    <property type="match status" value="1"/>
</dbReference>
<keyword evidence="3" id="KW-0732">Signal</keyword>
<dbReference type="SUPFAM" id="SSF53474">
    <property type="entry name" value="alpha/beta-Hydrolases"/>
    <property type="match status" value="1"/>
</dbReference>
<reference evidence="5 6" key="1">
    <citation type="submission" date="2020-07" db="EMBL/GenBank/DDBJ databases">
        <title>Draft genome sequence of violacein-producing bacteria and related species.</title>
        <authorList>
            <person name="Wilson H.S."/>
            <person name="De Leon M.E."/>
        </authorList>
    </citation>
    <scope>NUCLEOTIDE SEQUENCE [LARGE SCALE GENOMIC DNA]</scope>
    <source>
        <strain evidence="5 6">HSC-21Su07</strain>
    </source>
</reference>
<dbReference type="Pfam" id="PF20434">
    <property type="entry name" value="BD-FAE"/>
    <property type="match status" value="1"/>
</dbReference>
<dbReference type="InterPro" id="IPR029058">
    <property type="entry name" value="AB_hydrolase_fold"/>
</dbReference>
<organism evidence="5 6">
    <name type="scientific">Aquitalea aquatica</name>
    <dbReference type="NCBI Taxonomy" id="3044273"/>
    <lineage>
        <taxon>Bacteria</taxon>
        <taxon>Pseudomonadati</taxon>
        <taxon>Pseudomonadota</taxon>
        <taxon>Betaproteobacteria</taxon>
        <taxon>Neisseriales</taxon>
        <taxon>Chromobacteriaceae</taxon>
        <taxon>Aquitalea</taxon>
    </lineage>
</organism>
<proteinExistence type="inferred from homology"/>
<dbReference type="Gene3D" id="3.40.50.1820">
    <property type="entry name" value="alpha/beta hydrolase"/>
    <property type="match status" value="1"/>
</dbReference>
<feature type="chain" id="PRO_5032469635" evidence="3">
    <location>
        <begin position="19"/>
        <end position="312"/>
    </location>
</feature>
<evidence type="ECO:0000259" key="4">
    <source>
        <dbReference type="Pfam" id="PF20434"/>
    </source>
</evidence>
<comment type="similarity">
    <text evidence="1">Belongs to the 'GDXG' lipolytic enzyme family.</text>
</comment>
<evidence type="ECO:0000313" key="5">
    <source>
        <dbReference type="EMBL" id="MBA4709136.1"/>
    </source>
</evidence>
<evidence type="ECO:0000313" key="6">
    <source>
        <dbReference type="Proteomes" id="UP000545606"/>
    </source>
</evidence>
<evidence type="ECO:0000256" key="3">
    <source>
        <dbReference type="SAM" id="SignalP"/>
    </source>
</evidence>
<dbReference type="InterPro" id="IPR002168">
    <property type="entry name" value="Lipase_GDXG_HIS_AS"/>
</dbReference>
<accession>A0A838Y383</accession>
<dbReference type="InterPro" id="IPR050300">
    <property type="entry name" value="GDXG_lipolytic_enzyme"/>
</dbReference>